<keyword evidence="2" id="KW-1185">Reference proteome</keyword>
<proteinExistence type="predicted"/>
<comment type="caution">
    <text evidence="1">The sequence shown here is derived from an EMBL/GenBank/DDBJ whole genome shotgun (WGS) entry which is preliminary data.</text>
</comment>
<dbReference type="EMBL" id="QJKJ01011420">
    <property type="protein sequence ID" value="RDX71219.1"/>
    <property type="molecule type" value="Genomic_DNA"/>
</dbReference>
<reference evidence="1" key="1">
    <citation type="submission" date="2018-05" db="EMBL/GenBank/DDBJ databases">
        <title>Draft genome of Mucuna pruriens seed.</title>
        <authorList>
            <person name="Nnadi N.E."/>
            <person name="Vos R."/>
            <person name="Hasami M.H."/>
            <person name="Devisetty U.K."/>
            <person name="Aguiy J.C."/>
        </authorList>
    </citation>
    <scope>NUCLEOTIDE SEQUENCE [LARGE SCALE GENOMIC DNA]</scope>
    <source>
        <strain evidence="1">JCA_2017</strain>
    </source>
</reference>
<gene>
    <name evidence="1" type="ORF">CR513_49456</name>
</gene>
<accession>A0A371EYY2</accession>
<feature type="non-terminal residue" evidence="1">
    <location>
        <position position="1"/>
    </location>
</feature>
<evidence type="ECO:0000313" key="1">
    <source>
        <dbReference type="EMBL" id="RDX71219.1"/>
    </source>
</evidence>
<dbReference type="AlphaFoldDB" id="A0A371EYY2"/>
<protein>
    <submittedName>
        <fullName evidence="1">Uncharacterized protein</fullName>
    </submittedName>
</protein>
<dbReference type="Proteomes" id="UP000257109">
    <property type="component" value="Unassembled WGS sequence"/>
</dbReference>
<name>A0A371EYY2_MUCPR</name>
<organism evidence="1 2">
    <name type="scientific">Mucuna pruriens</name>
    <name type="common">Velvet bean</name>
    <name type="synonym">Dolichos pruriens</name>
    <dbReference type="NCBI Taxonomy" id="157652"/>
    <lineage>
        <taxon>Eukaryota</taxon>
        <taxon>Viridiplantae</taxon>
        <taxon>Streptophyta</taxon>
        <taxon>Embryophyta</taxon>
        <taxon>Tracheophyta</taxon>
        <taxon>Spermatophyta</taxon>
        <taxon>Magnoliopsida</taxon>
        <taxon>eudicotyledons</taxon>
        <taxon>Gunneridae</taxon>
        <taxon>Pentapetalae</taxon>
        <taxon>rosids</taxon>
        <taxon>fabids</taxon>
        <taxon>Fabales</taxon>
        <taxon>Fabaceae</taxon>
        <taxon>Papilionoideae</taxon>
        <taxon>50 kb inversion clade</taxon>
        <taxon>NPAAA clade</taxon>
        <taxon>indigoferoid/millettioid clade</taxon>
        <taxon>Phaseoleae</taxon>
        <taxon>Mucuna</taxon>
    </lineage>
</organism>
<sequence>MEEIRTQAEKHIEAKEDLTNRLKVERQPLVSQELKLGASGGMKGEMGYRVQTQTRDDNTQSFTPLKVKRTQILCEGEGKMSGVNFTRGAIIQQKNIGPFRPKWKG</sequence>
<evidence type="ECO:0000313" key="2">
    <source>
        <dbReference type="Proteomes" id="UP000257109"/>
    </source>
</evidence>